<organism evidence="1 2">
    <name type="scientific">Brevundimonas diminuta 3F5N</name>
    <dbReference type="NCBI Taxonomy" id="1255603"/>
    <lineage>
        <taxon>Bacteria</taxon>
        <taxon>Pseudomonadati</taxon>
        <taxon>Pseudomonadota</taxon>
        <taxon>Alphaproteobacteria</taxon>
        <taxon>Caulobacterales</taxon>
        <taxon>Caulobacteraceae</taxon>
        <taxon>Brevundimonas</taxon>
    </lineage>
</organism>
<gene>
    <name evidence="1" type="ORF">FM111_04505</name>
</gene>
<reference evidence="1 2" key="1">
    <citation type="submission" date="2017-02" db="EMBL/GenBank/DDBJ databases">
        <authorList>
            <person name="Peterson S.W."/>
        </authorList>
    </citation>
    <scope>NUCLEOTIDE SEQUENCE [LARGE SCALE GENOMIC DNA]</scope>
    <source>
        <strain evidence="1 2">3F5N</strain>
    </source>
</reference>
<evidence type="ECO:0000313" key="1">
    <source>
        <dbReference type="EMBL" id="SJM54734.1"/>
    </source>
</evidence>
<accession>A0A1R4FFM4</accession>
<dbReference type="Proteomes" id="UP000195766">
    <property type="component" value="Unassembled WGS sequence"/>
</dbReference>
<sequence length="66" mass="7308">MGGRERTAFFVSALDYSALEVGDDDLARFADAITGFWTAVPENIFFSEVGEAPKWLEKALRKEGHA</sequence>
<name>A0A1R4FFM4_BREDI</name>
<protein>
    <submittedName>
        <fullName evidence="1">Uncharacterized protein</fullName>
    </submittedName>
</protein>
<proteinExistence type="predicted"/>
<dbReference type="AlphaFoldDB" id="A0A1R4FFM4"/>
<dbReference type="EMBL" id="FUIE01000022">
    <property type="protein sequence ID" value="SJM54734.1"/>
    <property type="molecule type" value="Genomic_DNA"/>
</dbReference>
<evidence type="ECO:0000313" key="2">
    <source>
        <dbReference type="Proteomes" id="UP000195766"/>
    </source>
</evidence>